<reference evidence="1" key="2">
    <citation type="journal article" date="2015" name="Fish Shellfish Immunol.">
        <title>Early steps in the European eel (Anguilla anguilla)-Vibrio vulnificus interaction in the gills: Role of the RtxA13 toxin.</title>
        <authorList>
            <person name="Callol A."/>
            <person name="Pajuelo D."/>
            <person name="Ebbesson L."/>
            <person name="Teles M."/>
            <person name="MacKenzie S."/>
            <person name="Amaro C."/>
        </authorList>
    </citation>
    <scope>NUCLEOTIDE SEQUENCE</scope>
</reference>
<reference evidence="1" key="1">
    <citation type="submission" date="2014-11" db="EMBL/GenBank/DDBJ databases">
        <authorList>
            <person name="Amaro Gonzalez C."/>
        </authorList>
    </citation>
    <scope>NUCLEOTIDE SEQUENCE</scope>
</reference>
<protein>
    <submittedName>
        <fullName evidence="1">Uncharacterized protein</fullName>
    </submittedName>
</protein>
<dbReference type="EMBL" id="GBXM01065110">
    <property type="protein sequence ID" value="JAH43467.1"/>
    <property type="molecule type" value="Transcribed_RNA"/>
</dbReference>
<sequence>MGAGFFLVPTFSHWILLIKV</sequence>
<proteinExistence type="predicted"/>
<organism evidence="1">
    <name type="scientific">Anguilla anguilla</name>
    <name type="common">European freshwater eel</name>
    <name type="synonym">Muraena anguilla</name>
    <dbReference type="NCBI Taxonomy" id="7936"/>
    <lineage>
        <taxon>Eukaryota</taxon>
        <taxon>Metazoa</taxon>
        <taxon>Chordata</taxon>
        <taxon>Craniata</taxon>
        <taxon>Vertebrata</taxon>
        <taxon>Euteleostomi</taxon>
        <taxon>Actinopterygii</taxon>
        <taxon>Neopterygii</taxon>
        <taxon>Teleostei</taxon>
        <taxon>Anguilliformes</taxon>
        <taxon>Anguillidae</taxon>
        <taxon>Anguilla</taxon>
    </lineage>
</organism>
<dbReference type="AlphaFoldDB" id="A0A0E9SQE6"/>
<name>A0A0E9SQE6_ANGAN</name>
<accession>A0A0E9SQE6</accession>
<evidence type="ECO:0000313" key="1">
    <source>
        <dbReference type="EMBL" id="JAH43467.1"/>
    </source>
</evidence>